<feature type="region of interest" description="Disordered" evidence="1">
    <location>
        <begin position="1"/>
        <end position="28"/>
    </location>
</feature>
<accession>A0ABP7LJZ4</accession>
<comment type="caution">
    <text evidence="2">The sequence shown here is derived from an EMBL/GenBank/DDBJ whole genome shotgun (WGS) entry which is preliminary data.</text>
</comment>
<keyword evidence="3" id="KW-1185">Reference proteome</keyword>
<organism evidence="2 3">
    <name type="scientific">Sphingomonas limnosediminicola</name>
    <dbReference type="NCBI Taxonomy" id="940133"/>
    <lineage>
        <taxon>Bacteria</taxon>
        <taxon>Pseudomonadati</taxon>
        <taxon>Pseudomonadota</taxon>
        <taxon>Alphaproteobacteria</taxon>
        <taxon>Sphingomonadales</taxon>
        <taxon>Sphingomonadaceae</taxon>
        <taxon>Sphingomonas</taxon>
    </lineage>
</organism>
<evidence type="ECO:0000313" key="3">
    <source>
        <dbReference type="Proteomes" id="UP001500827"/>
    </source>
</evidence>
<proteinExistence type="predicted"/>
<reference evidence="3" key="1">
    <citation type="journal article" date="2019" name="Int. J. Syst. Evol. Microbiol.">
        <title>The Global Catalogue of Microorganisms (GCM) 10K type strain sequencing project: providing services to taxonomists for standard genome sequencing and annotation.</title>
        <authorList>
            <consortium name="The Broad Institute Genomics Platform"/>
            <consortium name="The Broad Institute Genome Sequencing Center for Infectious Disease"/>
            <person name="Wu L."/>
            <person name="Ma J."/>
        </authorList>
    </citation>
    <scope>NUCLEOTIDE SEQUENCE [LARGE SCALE GENOMIC DNA]</scope>
    <source>
        <strain evidence="3">JCM 17543</strain>
    </source>
</reference>
<evidence type="ECO:0000313" key="2">
    <source>
        <dbReference type="EMBL" id="GAA3901098.1"/>
    </source>
</evidence>
<evidence type="ECO:0008006" key="4">
    <source>
        <dbReference type="Google" id="ProtNLM"/>
    </source>
</evidence>
<gene>
    <name evidence="2" type="ORF">GCM10022276_19870</name>
</gene>
<name>A0ABP7LJZ4_9SPHN</name>
<sequence length="144" mass="15141">MSSVRNNGPKTADTRFKPGNPGRPPGARHRVTRAIEELLEGEHEALTRKAIDLALGGNMIALKLCLDRISPVRSHSPIAVPLPSVTSAQDALAASSALIAAVGAGELTADEAARVTSLLLAHRSLIEVADIERRLASLEARASK</sequence>
<dbReference type="Proteomes" id="UP001500827">
    <property type="component" value="Unassembled WGS sequence"/>
</dbReference>
<evidence type="ECO:0000256" key="1">
    <source>
        <dbReference type="SAM" id="MobiDB-lite"/>
    </source>
</evidence>
<protein>
    <recommendedName>
        <fullName evidence="4">DUF5681 domain-containing protein</fullName>
    </recommendedName>
</protein>
<dbReference type="EMBL" id="BAABBM010000001">
    <property type="protein sequence ID" value="GAA3901098.1"/>
    <property type="molecule type" value="Genomic_DNA"/>
</dbReference>